<gene>
    <name evidence="1" type="ORF">Ssi02_18540</name>
</gene>
<protein>
    <submittedName>
        <fullName evidence="1">Uncharacterized protein</fullName>
    </submittedName>
</protein>
<accession>A0A919V5K3</accession>
<dbReference type="AlphaFoldDB" id="A0A919V5K3"/>
<sequence length="362" mass="40324">MGAQLYGSRLRWREIRRYLNRHRHELVRSAAGLYPDVPKVGATHLLTRPEWLPDRPLPLLDTALVWTDPCPAPSATGGEPEARGGLPEDIPTYSQAMEALDRPLLFENRSCYRLLEVDLPRLTFGRGTYFDGLNVTETVAHEYTAAHLLGENSLEFRGLIGDPTDLSRRSTTIGLCMLTLRRDRRTGDLTFVLHFRDAARVAQNGGMFQVIPVGVFQPSEETPRAEAADFDLWKCAIREYSEEFLGGSEHYGDGFAYDDWPFYRRMEDARAAGQVHSHILGVGVDPLSFSTDVLAVTVFDSEIFDKLFSGMAATNAEGTLIGAGGIRFDAGPVERYIHREPMQAAGAAALDLAWKHRDLLTS</sequence>
<evidence type="ECO:0000313" key="2">
    <source>
        <dbReference type="Proteomes" id="UP000606172"/>
    </source>
</evidence>
<dbReference type="RefSeq" id="WP_204023409.1">
    <property type="nucleotide sequence ID" value="NZ_BOOW01000010.1"/>
</dbReference>
<proteinExistence type="predicted"/>
<organism evidence="1 2">
    <name type="scientific">Sinosporangium siamense</name>
    <dbReference type="NCBI Taxonomy" id="1367973"/>
    <lineage>
        <taxon>Bacteria</taxon>
        <taxon>Bacillati</taxon>
        <taxon>Actinomycetota</taxon>
        <taxon>Actinomycetes</taxon>
        <taxon>Streptosporangiales</taxon>
        <taxon>Streptosporangiaceae</taxon>
        <taxon>Sinosporangium</taxon>
    </lineage>
</organism>
<reference evidence="1" key="1">
    <citation type="submission" date="2021-01" db="EMBL/GenBank/DDBJ databases">
        <title>Whole genome shotgun sequence of Sinosporangium siamense NBRC 109515.</title>
        <authorList>
            <person name="Komaki H."/>
            <person name="Tamura T."/>
        </authorList>
    </citation>
    <scope>NUCLEOTIDE SEQUENCE</scope>
    <source>
        <strain evidence="1">NBRC 109515</strain>
    </source>
</reference>
<comment type="caution">
    <text evidence="1">The sequence shown here is derived from an EMBL/GenBank/DDBJ whole genome shotgun (WGS) entry which is preliminary data.</text>
</comment>
<keyword evidence="2" id="KW-1185">Reference proteome</keyword>
<name>A0A919V5K3_9ACTN</name>
<evidence type="ECO:0000313" key="1">
    <source>
        <dbReference type="EMBL" id="GII91623.1"/>
    </source>
</evidence>
<dbReference type="Proteomes" id="UP000606172">
    <property type="component" value="Unassembled WGS sequence"/>
</dbReference>
<dbReference type="EMBL" id="BOOW01000010">
    <property type="protein sequence ID" value="GII91623.1"/>
    <property type="molecule type" value="Genomic_DNA"/>
</dbReference>